<reference evidence="1" key="1">
    <citation type="submission" date="2020-03" db="EMBL/GenBank/DDBJ databases">
        <title>The deep terrestrial virosphere.</title>
        <authorList>
            <person name="Holmfeldt K."/>
            <person name="Nilsson E."/>
            <person name="Simone D."/>
            <person name="Lopez-Fernandez M."/>
            <person name="Wu X."/>
            <person name="de Brujin I."/>
            <person name="Lundin D."/>
            <person name="Andersson A."/>
            <person name="Bertilsson S."/>
            <person name="Dopson M."/>
        </authorList>
    </citation>
    <scope>NUCLEOTIDE SEQUENCE</scope>
    <source>
        <strain evidence="1">MM415B02197</strain>
    </source>
</reference>
<proteinExistence type="predicted"/>
<gene>
    <name evidence="1" type="ORF">MM415B02197_0011</name>
</gene>
<dbReference type="InterPro" id="IPR008767">
    <property type="entry name" value="Phage_SPP1_head-tail_adaptor"/>
</dbReference>
<name>A0A6M3KW89_9ZZZZ</name>
<dbReference type="Pfam" id="PF05521">
    <property type="entry name" value="Phage_HCP"/>
    <property type="match status" value="1"/>
</dbReference>
<protein>
    <submittedName>
        <fullName evidence="1">Putative head tail connector protein</fullName>
    </submittedName>
</protein>
<sequence>MPNLLGDGSNLVDDKTFEGLLIETFTPKSPTRTTDDQGSSTIVWTAGTAFPGRLSRLSAQERMAQDKETALATHKIYCLTDVDVDSEDQIFLGSRTFIVAGVLRPSNLTTDGHLEINVREVDYEL</sequence>
<accession>A0A6M3KW89</accession>
<dbReference type="AlphaFoldDB" id="A0A6M3KW89"/>
<dbReference type="InterPro" id="IPR038666">
    <property type="entry name" value="SSP1_head-tail_sf"/>
</dbReference>
<dbReference type="Gene3D" id="2.40.10.270">
    <property type="entry name" value="Bacteriophage SPP1 head-tail adaptor protein"/>
    <property type="match status" value="1"/>
</dbReference>
<organism evidence="1">
    <name type="scientific">viral metagenome</name>
    <dbReference type="NCBI Taxonomy" id="1070528"/>
    <lineage>
        <taxon>unclassified sequences</taxon>
        <taxon>metagenomes</taxon>
        <taxon>organismal metagenomes</taxon>
    </lineage>
</organism>
<evidence type="ECO:0000313" key="1">
    <source>
        <dbReference type="EMBL" id="QJA85625.1"/>
    </source>
</evidence>
<dbReference type="EMBL" id="MT142585">
    <property type="protein sequence ID" value="QJA85625.1"/>
    <property type="molecule type" value="Genomic_DNA"/>
</dbReference>